<dbReference type="EMBL" id="NFZT01000001">
    <property type="protein sequence ID" value="OWV33950.1"/>
    <property type="molecule type" value="Genomic_DNA"/>
</dbReference>
<organism evidence="1 2">
    <name type="scientific">Pacificimonas flava</name>
    <dbReference type="NCBI Taxonomy" id="1234595"/>
    <lineage>
        <taxon>Bacteria</taxon>
        <taxon>Pseudomonadati</taxon>
        <taxon>Pseudomonadota</taxon>
        <taxon>Alphaproteobacteria</taxon>
        <taxon>Sphingomonadales</taxon>
        <taxon>Sphingosinicellaceae</taxon>
        <taxon>Pacificimonas</taxon>
    </lineage>
</organism>
<name>A0A219B6G3_9SPHN</name>
<accession>A0A219B6G3</accession>
<proteinExistence type="predicted"/>
<dbReference type="CDD" id="cd09117">
    <property type="entry name" value="PLDc_Bfil_DEXD_like"/>
    <property type="match status" value="1"/>
</dbReference>
<reference evidence="2" key="1">
    <citation type="submission" date="2017-05" db="EMBL/GenBank/DDBJ databases">
        <authorList>
            <person name="Lin X."/>
        </authorList>
    </citation>
    <scope>NUCLEOTIDE SEQUENCE [LARGE SCALE GENOMIC DNA]</scope>
    <source>
        <strain evidence="2">JLT2012</strain>
    </source>
</reference>
<comment type="caution">
    <text evidence="1">The sequence shown here is derived from an EMBL/GenBank/DDBJ whole genome shotgun (WGS) entry which is preliminary data.</text>
</comment>
<sequence length="284" mass="30909">MKLLDETTALDAIRALLAGADHARIAVAFWGEGAISRLGLGRPGLSLEILCNLDSGACDPAELRRLLNLPDIELRSHPALHAKFYWTAGGAVLGSSNASANGLALESAAATGWHEANISIADPQVLADIDRRFTDLFTGGYPVGPDDLDRAALIWKARTRQAPTGRRLASSLFEAWRTAPRHPIWKRVKVAYWREDLSPEDQAWVNGEIADGRLVSEVGAYDGWNEHIAPGDLLIDFEVSGKSPTYSGTWKAVPGGGRERLRLVLPVKWFALQALGQFPVSEQE</sequence>
<keyword evidence="2" id="KW-1185">Reference proteome</keyword>
<evidence type="ECO:0000313" key="1">
    <source>
        <dbReference type="EMBL" id="OWV33950.1"/>
    </source>
</evidence>
<protein>
    <submittedName>
        <fullName evidence="1">Uncharacterized protein</fullName>
    </submittedName>
</protein>
<evidence type="ECO:0000313" key="2">
    <source>
        <dbReference type="Proteomes" id="UP000198462"/>
    </source>
</evidence>
<dbReference type="OrthoDB" id="7605423at2"/>
<dbReference type="AlphaFoldDB" id="A0A219B6G3"/>
<dbReference type="RefSeq" id="WP_088712650.1">
    <property type="nucleotide sequence ID" value="NZ_NFZT01000001.1"/>
</dbReference>
<dbReference type="Proteomes" id="UP000198462">
    <property type="component" value="Unassembled WGS sequence"/>
</dbReference>
<gene>
    <name evidence="1" type="ORF">B5C34_11080</name>
</gene>